<accession>A0A2V5JEZ1</accession>
<sequence>MKINTLFSLVLATLSTRVTSTPIPNADPNPQAHGSLQSINLDSRSVHNVDPLRTLPDIHTRSLALPLAAELFNREDGTPRNDDDDDTLYPLLTRDITPNEDNDDDNNEEDAIPNLTPRTSTSSAHQTTEETST</sequence>
<proteinExistence type="predicted"/>
<feature type="chain" id="PRO_5016039925" evidence="2">
    <location>
        <begin position="21"/>
        <end position="133"/>
    </location>
</feature>
<feature type="signal peptide" evidence="2">
    <location>
        <begin position="1"/>
        <end position="20"/>
    </location>
</feature>
<keyword evidence="4" id="KW-1185">Reference proteome</keyword>
<dbReference type="EMBL" id="KZ825475">
    <property type="protein sequence ID" value="PYI34606.1"/>
    <property type="molecule type" value="Genomic_DNA"/>
</dbReference>
<evidence type="ECO:0000256" key="2">
    <source>
        <dbReference type="SAM" id="SignalP"/>
    </source>
</evidence>
<keyword evidence="2" id="KW-0732">Signal</keyword>
<gene>
    <name evidence="3" type="ORF">BP00DRAFT_56690</name>
</gene>
<feature type="compositionally biased region" description="Acidic residues" evidence="1">
    <location>
        <begin position="98"/>
        <end position="111"/>
    </location>
</feature>
<dbReference type="AlphaFoldDB" id="A0A2V5JEZ1"/>
<evidence type="ECO:0000256" key="1">
    <source>
        <dbReference type="SAM" id="MobiDB-lite"/>
    </source>
</evidence>
<dbReference type="Proteomes" id="UP000248817">
    <property type="component" value="Unassembled WGS sequence"/>
</dbReference>
<feature type="compositionally biased region" description="Basic and acidic residues" evidence="1">
    <location>
        <begin position="72"/>
        <end position="81"/>
    </location>
</feature>
<feature type="compositionally biased region" description="Polar residues" evidence="1">
    <location>
        <begin position="116"/>
        <end position="133"/>
    </location>
</feature>
<organism evidence="3 4">
    <name type="scientific">Aspergillus indologenus CBS 114.80</name>
    <dbReference type="NCBI Taxonomy" id="1450541"/>
    <lineage>
        <taxon>Eukaryota</taxon>
        <taxon>Fungi</taxon>
        <taxon>Dikarya</taxon>
        <taxon>Ascomycota</taxon>
        <taxon>Pezizomycotina</taxon>
        <taxon>Eurotiomycetes</taxon>
        <taxon>Eurotiomycetidae</taxon>
        <taxon>Eurotiales</taxon>
        <taxon>Aspergillaceae</taxon>
        <taxon>Aspergillus</taxon>
        <taxon>Aspergillus subgen. Circumdati</taxon>
    </lineage>
</organism>
<evidence type="ECO:0000313" key="3">
    <source>
        <dbReference type="EMBL" id="PYI34606.1"/>
    </source>
</evidence>
<evidence type="ECO:0000313" key="4">
    <source>
        <dbReference type="Proteomes" id="UP000248817"/>
    </source>
</evidence>
<feature type="region of interest" description="Disordered" evidence="1">
    <location>
        <begin position="19"/>
        <end position="40"/>
    </location>
</feature>
<reference evidence="3 4" key="1">
    <citation type="submission" date="2018-02" db="EMBL/GenBank/DDBJ databases">
        <title>The genomes of Aspergillus section Nigri reveals drivers in fungal speciation.</title>
        <authorList>
            <consortium name="DOE Joint Genome Institute"/>
            <person name="Vesth T.C."/>
            <person name="Nybo J."/>
            <person name="Theobald S."/>
            <person name="Brandl J."/>
            <person name="Frisvad J.C."/>
            <person name="Nielsen K.F."/>
            <person name="Lyhne E.K."/>
            <person name="Kogle M.E."/>
            <person name="Kuo A."/>
            <person name="Riley R."/>
            <person name="Clum A."/>
            <person name="Nolan M."/>
            <person name="Lipzen A."/>
            <person name="Salamov A."/>
            <person name="Henrissat B."/>
            <person name="Wiebenga A."/>
            <person name="De vries R.P."/>
            <person name="Grigoriev I.V."/>
            <person name="Mortensen U.H."/>
            <person name="Andersen M.R."/>
            <person name="Baker S.E."/>
        </authorList>
    </citation>
    <scope>NUCLEOTIDE SEQUENCE [LARGE SCALE GENOMIC DNA]</scope>
    <source>
        <strain evidence="3 4">CBS 114.80</strain>
    </source>
</reference>
<protein>
    <submittedName>
        <fullName evidence="3">Uncharacterized protein</fullName>
    </submittedName>
</protein>
<feature type="region of interest" description="Disordered" evidence="1">
    <location>
        <begin position="71"/>
        <end position="133"/>
    </location>
</feature>
<name>A0A2V5JEZ1_9EURO</name>